<feature type="transmembrane region" description="Helical" evidence="11">
    <location>
        <begin position="141"/>
        <end position="174"/>
    </location>
</feature>
<comment type="similarity">
    <text evidence="3">Belongs to the TVP38/TMEM64 family.</text>
</comment>
<feature type="compositionally biased region" description="Low complexity" evidence="10">
    <location>
        <begin position="51"/>
        <end position="67"/>
    </location>
</feature>
<keyword evidence="9 11" id="KW-0472">Membrane</keyword>
<evidence type="ECO:0000313" key="13">
    <source>
        <dbReference type="EMBL" id="OAA69476.1"/>
    </source>
</evidence>
<evidence type="ECO:0000256" key="8">
    <source>
        <dbReference type="ARBA" id="ARBA00023034"/>
    </source>
</evidence>
<organism evidence="13 14">
    <name type="scientific">Cordyceps fumosorosea (strain ARSEF 2679)</name>
    <name type="common">Isaria fumosorosea</name>
    <dbReference type="NCBI Taxonomy" id="1081104"/>
    <lineage>
        <taxon>Eukaryota</taxon>
        <taxon>Fungi</taxon>
        <taxon>Dikarya</taxon>
        <taxon>Ascomycota</taxon>
        <taxon>Pezizomycotina</taxon>
        <taxon>Sordariomycetes</taxon>
        <taxon>Hypocreomycetidae</taxon>
        <taxon>Hypocreales</taxon>
        <taxon>Cordycipitaceae</taxon>
        <taxon>Cordyceps</taxon>
    </lineage>
</organism>
<dbReference type="RefSeq" id="XP_018706080.1">
    <property type="nucleotide sequence ID" value="XM_018846352.1"/>
</dbReference>
<dbReference type="Pfam" id="PF09335">
    <property type="entry name" value="VTT_dom"/>
    <property type="match status" value="1"/>
</dbReference>
<accession>A0A168B188</accession>
<dbReference type="GO" id="GO:0000022">
    <property type="term" value="P:mitotic spindle elongation"/>
    <property type="evidence" value="ECO:0007669"/>
    <property type="project" value="TreeGrafter"/>
</dbReference>
<feature type="region of interest" description="Disordered" evidence="10">
    <location>
        <begin position="378"/>
        <end position="406"/>
    </location>
</feature>
<evidence type="ECO:0000256" key="4">
    <source>
        <dbReference type="ARBA" id="ARBA00013533"/>
    </source>
</evidence>
<evidence type="ECO:0000256" key="11">
    <source>
        <dbReference type="SAM" id="Phobius"/>
    </source>
</evidence>
<reference evidence="13 14" key="1">
    <citation type="journal article" date="2016" name="Genome Biol. Evol.">
        <title>Divergent and convergent evolution of fungal pathogenicity.</title>
        <authorList>
            <person name="Shang Y."/>
            <person name="Xiao G."/>
            <person name="Zheng P."/>
            <person name="Cen K."/>
            <person name="Zhan S."/>
            <person name="Wang C."/>
        </authorList>
    </citation>
    <scope>NUCLEOTIDE SEQUENCE [LARGE SCALE GENOMIC DNA]</scope>
    <source>
        <strain evidence="13 14">ARSEF 2679</strain>
    </source>
</reference>
<keyword evidence="14" id="KW-1185">Reference proteome</keyword>
<evidence type="ECO:0000256" key="2">
    <source>
        <dbReference type="ARBA" id="ARBA00004653"/>
    </source>
</evidence>
<name>A0A168B188_CORFA</name>
<evidence type="ECO:0000256" key="6">
    <source>
        <dbReference type="ARBA" id="ARBA00022692"/>
    </source>
</evidence>
<dbReference type="EMBL" id="AZHB01000005">
    <property type="protein sequence ID" value="OAA69476.1"/>
    <property type="molecule type" value="Genomic_DNA"/>
</dbReference>
<keyword evidence="6 11" id="KW-0812">Transmembrane</keyword>
<comment type="function">
    <text evidence="1">Golgi membrane protein involved in vesicular trafficking and spindle migration.</text>
</comment>
<evidence type="ECO:0000256" key="5">
    <source>
        <dbReference type="ARBA" id="ARBA00020673"/>
    </source>
</evidence>
<dbReference type="PANTHER" id="PTHR47549">
    <property type="entry name" value="GOLGI APPARATUS MEMBRANE PROTEIN TVP38-RELATED"/>
    <property type="match status" value="1"/>
</dbReference>
<dbReference type="GeneID" id="30019038"/>
<gene>
    <name evidence="13" type="ORF">ISF_02746</name>
</gene>
<feature type="transmembrane region" description="Helical" evidence="11">
    <location>
        <begin position="101"/>
        <end position="129"/>
    </location>
</feature>
<dbReference type="PANTHER" id="PTHR47549:SF1">
    <property type="entry name" value="GOLGI APPARATUS MEMBRANE PROTEIN TVP38"/>
    <property type="match status" value="1"/>
</dbReference>
<feature type="compositionally biased region" description="Low complexity" evidence="10">
    <location>
        <begin position="26"/>
        <end position="38"/>
    </location>
</feature>
<feature type="transmembrane region" description="Helical" evidence="11">
    <location>
        <begin position="255"/>
        <end position="282"/>
    </location>
</feature>
<feature type="transmembrane region" description="Helical" evidence="11">
    <location>
        <begin position="180"/>
        <end position="205"/>
    </location>
</feature>
<dbReference type="OrthoDB" id="166803at2759"/>
<evidence type="ECO:0000256" key="9">
    <source>
        <dbReference type="ARBA" id="ARBA00023136"/>
    </source>
</evidence>
<feature type="domain" description="VTT" evidence="12">
    <location>
        <begin position="163"/>
        <end position="276"/>
    </location>
</feature>
<feature type="transmembrane region" description="Helical" evidence="11">
    <location>
        <begin position="294"/>
        <end position="315"/>
    </location>
</feature>
<dbReference type="AlphaFoldDB" id="A0A168B188"/>
<dbReference type="InterPro" id="IPR051076">
    <property type="entry name" value="Golgi_membrane_TVP38/TMEM64"/>
</dbReference>
<keyword evidence="7 11" id="KW-1133">Transmembrane helix</keyword>
<evidence type="ECO:0000256" key="3">
    <source>
        <dbReference type="ARBA" id="ARBA00008640"/>
    </source>
</evidence>
<evidence type="ECO:0000256" key="10">
    <source>
        <dbReference type="SAM" id="MobiDB-lite"/>
    </source>
</evidence>
<sequence>MPRSPLTHMRPSSTSTSPSPSPPLTSPRWSSSSRLSPSRQHRLSRGRNRRASTAASGSVPSPSAPTPSSLLSQAASLARHALDLGLRVLAWYLRLPLLPRLLLALAALAVGLLALAALVYSHALFAWLGGPVADRWRRMPAGWLVNFALVFVTSFPPVVGYATATTIAGFIWGFPGGWPVAAAAATTGSLAAFVASRTVLGGFVGRLVGRDPRFLALAQVMRKEGLLYLTAVRFCPLPFSLSNGFLATIPSITPAAFTISTALSSVKLLVHVFIGSRLAILFEKGDEMSTRDKVINWTAMGLSGVVGLAVGYVIYRRTMERAAEIAREQTEGAAGTDDEDAAERGYAAGGYVDSETALLDPEDAAAIMSDDDLSLWETNGATYSDEESGGSGSDGARPKSNGLKLH</sequence>
<feature type="transmembrane region" description="Helical" evidence="11">
    <location>
        <begin position="226"/>
        <end position="249"/>
    </location>
</feature>
<comment type="subcellular location">
    <subcellularLocation>
        <location evidence="2">Golgi apparatus membrane</location>
        <topology evidence="2">Multi-pass membrane protein</topology>
    </subcellularLocation>
</comment>
<feature type="compositionally biased region" description="Basic residues" evidence="10">
    <location>
        <begin position="39"/>
        <end position="50"/>
    </location>
</feature>
<evidence type="ECO:0000256" key="1">
    <source>
        <dbReference type="ARBA" id="ARBA00002978"/>
    </source>
</evidence>
<comment type="caution">
    <text evidence="13">The sequence shown here is derived from an EMBL/GenBank/DDBJ whole genome shotgun (WGS) entry which is preliminary data.</text>
</comment>
<evidence type="ECO:0000256" key="7">
    <source>
        <dbReference type="ARBA" id="ARBA00022989"/>
    </source>
</evidence>
<feature type="region of interest" description="Disordered" evidence="10">
    <location>
        <begin position="1"/>
        <end position="67"/>
    </location>
</feature>
<dbReference type="GO" id="GO:0000139">
    <property type="term" value="C:Golgi membrane"/>
    <property type="evidence" value="ECO:0007669"/>
    <property type="project" value="UniProtKB-SubCell"/>
</dbReference>
<evidence type="ECO:0000313" key="14">
    <source>
        <dbReference type="Proteomes" id="UP000076744"/>
    </source>
</evidence>
<dbReference type="Proteomes" id="UP000076744">
    <property type="component" value="Unassembled WGS sequence"/>
</dbReference>
<dbReference type="STRING" id="1081104.A0A168B188"/>
<proteinExistence type="inferred from homology"/>
<dbReference type="InterPro" id="IPR032816">
    <property type="entry name" value="VTT_dom"/>
</dbReference>
<dbReference type="GO" id="GO:0016192">
    <property type="term" value="P:vesicle-mediated transport"/>
    <property type="evidence" value="ECO:0007669"/>
    <property type="project" value="TreeGrafter"/>
</dbReference>
<evidence type="ECO:0000259" key="12">
    <source>
        <dbReference type="Pfam" id="PF09335"/>
    </source>
</evidence>
<protein>
    <recommendedName>
        <fullName evidence="4">Golgi apparatus membrane protein TVP38</fullName>
    </recommendedName>
    <alternativeName>
        <fullName evidence="5">Golgi apparatus membrane protein tvp38</fullName>
    </alternativeName>
</protein>
<keyword evidence="8" id="KW-0333">Golgi apparatus</keyword>